<feature type="domain" description="Pyruvate/ketoisovalerate oxidoreductase catalytic" evidence="3">
    <location>
        <begin position="730"/>
        <end position="911"/>
    </location>
</feature>
<dbReference type="Gene3D" id="3.40.50.970">
    <property type="match status" value="1"/>
</dbReference>
<dbReference type="PANTHER" id="PTHR48084:SF3">
    <property type="entry name" value="SUBUNIT OF PYRUVATE:FLAVODOXIN OXIDOREDUCTASE"/>
    <property type="match status" value="1"/>
</dbReference>
<evidence type="ECO:0000313" key="6">
    <source>
        <dbReference type="EMBL" id="BBE33382.1"/>
    </source>
</evidence>
<proteinExistence type="predicted"/>
<dbReference type="InterPro" id="IPR046667">
    <property type="entry name" value="DUF6537"/>
</dbReference>
<dbReference type="EMBL" id="AP018711">
    <property type="protein sequence ID" value="BBE33382.1"/>
    <property type="molecule type" value="Genomic_DNA"/>
</dbReference>
<evidence type="ECO:0000259" key="5">
    <source>
        <dbReference type="Pfam" id="PF20169"/>
    </source>
</evidence>
<dbReference type="PANTHER" id="PTHR48084">
    <property type="entry name" value="2-OXOGLUTARATE OXIDOREDUCTASE SUBUNIT KORB-RELATED"/>
    <property type="match status" value="1"/>
</dbReference>
<evidence type="ECO:0000256" key="2">
    <source>
        <dbReference type="SAM" id="MobiDB-lite"/>
    </source>
</evidence>
<dbReference type="InterPro" id="IPR011766">
    <property type="entry name" value="TPP_enzyme_TPP-bd"/>
</dbReference>
<sequence length="1163" mass="126058">MAVGRIDTDYRLDDRYTRTEGRVFLSGSQALVRLPMMQRQRDLAAGLNTAGFISGYTGSPLGGYDIALSQIPELLAQHHIHFQPAINEDLGATSVWGSQQVHLAGQARYDGVFGIWYGKGPGVDRSGDALKHGSYSGSAPKGGVLVLAGDDHGAKSSTIAHQSDHAFIHFAIPYFNPATVQDYLDYGLHGFALSRHSGCWVGMKCVTDTIESSASVDVDPDRIRTVLPKIDAGGAGLNTRWGIPALVAEKRQYQERLPAVHAYVKLNGLNRTVVASPIPRLGIVTTGKAFLDVMQALEDLGLRLKDCEAIGLSVLKIAMPWPLEPSSLLDFAVNQQELLVIEEKRPVIEEQIARLLVNLTQRPRLLGKQDEDGLPLVPAEGELAPRLVAKIVGERIFALTGDDRVARALDRVRRADADAATSGASLVRLPSFCAGCPHNRSTKVPEGSMAFGGIGCHGMATFLPERSTPTLFQMGGEGASWIGMAPFTERSHIFQNLGDGTYYHSGLLAIRAAAAANINITYKILVNDAIAMTGGQEIAGKMRVDVLTRQLEAEGVRAITVVSDQPESYPKDAVFAPGTTIHHRRELDEVQRRLRETPGVTAIVYDQNCATELRRRRKRGRAVDPDHRPFINSRVCEGCGDCSVQSNCIAIEPVETNFGRKRRINQSACNKDLSCLDGYCPSFVTIKGGRLRKKAGSGSTSNGEHIAAALPAPACAPVETPFNLLITGIGGSGVVTLGAILAMAAHLEGKGSSVLDVTGLAQRNGPVTSHIRIAASPDALHATRIVRADLVIGSDIVVSASPAVLNILSPGHTRAIINNHVSPTSDFATNPDLNLSAGAMEEMIEARAGEVEFIEANRIAYTLMGNEVAANLMLVGYAAQRGWLPISIPAIDRAIELNGASVEMNRQALAWGRIAAAQPERLSSLVSPVSENRENTNVDEIVERNAAELYAYQDAQYAERHRRLVTIAGRAEKRLGVDSTAFARAVAKNHFKVLAYKDEYEVARLLTGTAFVDTLSETFDGDFQIEYNMAPPFLQRRDPRTGRYPKRRFGAWMTPVLKLLAHGKRLRGTVFDPFGYAAHRRAERALIVEYERDIISLADELTADRLALSVEIASLPEGIRGFDTVKEASMAEARQKKRLLEQELGGAANTAARQNDGKQHEQA</sequence>
<evidence type="ECO:0000256" key="1">
    <source>
        <dbReference type="ARBA" id="ARBA00023002"/>
    </source>
</evidence>
<dbReference type="GO" id="GO:0044281">
    <property type="term" value="P:small molecule metabolic process"/>
    <property type="evidence" value="ECO:0007669"/>
    <property type="project" value="UniProtKB-ARBA"/>
</dbReference>
<dbReference type="Pfam" id="PF02775">
    <property type="entry name" value="TPP_enzyme_C"/>
    <property type="match status" value="1"/>
</dbReference>
<dbReference type="InterPro" id="IPR019752">
    <property type="entry name" value="Pyrv/ketoisovalerate_OxRed_cat"/>
</dbReference>
<accession>A0AAD1D3X4</accession>
<feature type="region of interest" description="Disordered" evidence="2">
    <location>
        <begin position="1142"/>
        <end position="1163"/>
    </location>
</feature>
<evidence type="ECO:0000313" key="7">
    <source>
        <dbReference type="EMBL" id="RKS84960.1"/>
    </source>
</evidence>
<dbReference type="InterPro" id="IPR051457">
    <property type="entry name" value="2-oxoacid:Fd_oxidoreductase"/>
</dbReference>
<dbReference type="Proteomes" id="UP000275727">
    <property type="component" value="Chromosome"/>
</dbReference>
<dbReference type="NCBIfam" id="NF009588">
    <property type="entry name" value="PRK13029.1"/>
    <property type="match status" value="1"/>
</dbReference>
<dbReference type="GO" id="GO:0016625">
    <property type="term" value="F:oxidoreductase activity, acting on the aldehyde or oxo group of donors, iron-sulfur protein as acceptor"/>
    <property type="evidence" value="ECO:0007669"/>
    <property type="project" value="UniProtKB-ARBA"/>
</dbReference>
<keyword evidence="9" id="KW-1185">Reference proteome</keyword>
<dbReference type="InterPro" id="IPR002869">
    <property type="entry name" value="Pyrv_flavodox_OxRed_cen"/>
</dbReference>
<gene>
    <name evidence="7" type="ORF">DFR51_3560</name>
    <name evidence="6" type="ORF">SmB9_10400</name>
</gene>
<dbReference type="Pfam" id="PF20169">
    <property type="entry name" value="DUF6537"/>
    <property type="match status" value="1"/>
</dbReference>
<dbReference type="SUPFAM" id="SSF52518">
    <property type="entry name" value="Thiamin diphosphate-binding fold (THDP-binding)"/>
    <property type="match status" value="2"/>
</dbReference>
<protein>
    <submittedName>
        <fullName evidence="6">Indolepyruvate ferredoxin oxidoreductase</fullName>
    </submittedName>
</protein>
<evidence type="ECO:0000259" key="4">
    <source>
        <dbReference type="Pfam" id="PF02775"/>
    </source>
</evidence>
<dbReference type="GO" id="GO:0045333">
    <property type="term" value="P:cellular respiration"/>
    <property type="evidence" value="ECO:0007669"/>
    <property type="project" value="UniProtKB-ARBA"/>
</dbReference>
<dbReference type="AlphaFoldDB" id="A0AAD1D3X4"/>
<feature type="domain" description="Thiamine pyrophosphate enzyme TPP-binding" evidence="4">
    <location>
        <begin position="453"/>
        <end position="542"/>
    </location>
</feature>
<evidence type="ECO:0000259" key="3">
    <source>
        <dbReference type="Pfam" id="PF01558"/>
    </source>
</evidence>
<dbReference type="NCBIfam" id="NF009589">
    <property type="entry name" value="PRK13030.1"/>
    <property type="match status" value="1"/>
</dbReference>
<dbReference type="Gene3D" id="3.40.920.10">
    <property type="entry name" value="Pyruvate-ferredoxin oxidoreductase, PFOR, domain III"/>
    <property type="match status" value="1"/>
</dbReference>
<feature type="domain" description="DUF6537" evidence="5">
    <location>
        <begin position="938"/>
        <end position="1135"/>
    </location>
</feature>
<dbReference type="EMBL" id="RBWX01000012">
    <property type="protein sequence ID" value="RKS84960.1"/>
    <property type="molecule type" value="Genomic_DNA"/>
</dbReference>
<dbReference type="GO" id="GO:0030976">
    <property type="term" value="F:thiamine pyrophosphate binding"/>
    <property type="evidence" value="ECO:0007669"/>
    <property type="project" value="InterPro"/>
</dbReference>
<dbReference type="InterPro" id="IPR029061">
    <property type="entry name" value="THDP-binding"/>
</dbReference>
<dbReference type="SUPFAM" id="SSF53323">
    <property type="entry name" value="Pyruvate-ferredoxin oxidoreductase, PFOR, domain III"/>
    <property type="match status" value="1"/>
</dbReference>
<name>A0AAD1D3X4_SPHMI</name>
<reference evidence="7 9" key="2">
    <citation type="submission" date="2018-10" db="EMBL/GenBank/DDBJ databases">
        <title>Genomic Encyclopedia of Type Strains, Phase IV (KMG-IV): sequencing the most valuable type-strain genomes for metagenomic binning, comparative biology and taxonomic classification.</title>
        <authorList>
            <person name="Goeker M."/>
        </authorList>
    </citation>
    <scope>NUCLEOTIDE SEQUENCE [LARGE SCALE GENOMIC DNA]</scope>
    <source>
        <strain evidence="7 9">DSM 19791</strain>
    </source>
</reference>
<dbReference type="CDD" id="cd07034">
    <property type="entry name" value="TPP_PYR_PFOR_IOR-alpha_like"/>
    <property type="match status" value="1"/>
</dbReference>
<organism evidence="6 8">
    <name type="scientific">Sphingosinicella microcystinivorans</name>
    <dbReference type="NCBI Taxonomy" id="335406"/>
    <lineage>
        <taxon>Bacteria</taxon>
        <taxon>Pseudomonadati</taxon>
        <taxon>Pseudomonadota</taxon>
        <taxon>Alphaproteobacteria</taxon>
        <taxon>Sphingomonadales</taxon>
        <taxon>Sphingosinicellaceae</taxon>
        <taxon>Sphingosinicella</taxon>
    </lineage>
</organism>
<reference evidence="6 8" key="1">
    <citation type="submission" date="2018-06" db="EMBL/GenBank/DDBJ databases">
        <title>Complete Genome Sequence of the Microcystin-Degrading Bacterium Sphingosinicella microcystinivorans Strain B-9.</title>
        <authorList>
            <person name="Jin H."/>
            <person name="Nishizawa T."/>
            <person name="Guo Y."/>
            <person name="Nishizawa A."/>
            <person name="Park H."/>
            <person name="Kato H."/>
            <person name="Tsuji K."/>
            <person name="Harada K."/>
        </authorList>
    </citation>
    <scope>NUCLEOTIDE SEQUENCE [LARGE SCALE GENOMIC DNA]</scope>
    <source>
        <strain evidence="6 8">B9</strain>
    </source>
</reference>
<keyword evidence="1" id="KW-0560">Oxidoreductase</keyword>
<dbReference type="Proteomes" id="UP000276029">
    <property type="component" value="Unassembled WGS sequence"/>
</dbReference>
<dbReference type="KEGG" id="smic:SmB9_10400"/>
<dbReference type="Pfam" id="PF01558">
    <property type="entry name" value="POR"/>
    <property type="match status" value="1"/>
</dbReference>
<evidence type="ECO:0000313" key="8">
    <source>
        <dbReference type="Proteomes" id="UP000275727"/>
    </source>
</evidence>
<evidence type="ECO:0000313" key="9">
    <source>
        <dbReference type="Proteomes" id="UP000276029"/>
    </source>
</evidence>
<dbReference type="InterPro" id="IPR002880">
    <property type="entry name" value="Pyrv_Fd/Flavodoxin_OxRdtase_N"/>
</dbReference>